<keyword evidence="7" id="KW-0732">Signal</keyword>
<dbReference type="PANTHER" id="PTHR32096">
    <property type="entry name" value="WRKY TRANSCRIPTION FACTOR 30-RELATED-RELATED"/>
    <property type="match status" value="1"/>
</dbReference>
<dbReference type="GO" id="GO:0005634">
    <property type="term" value="C:nucleus"/>
    <property type="evidence" value="ECO:0007669"/>
    <property type="project" value="UniProtKB-SubCell"/>
</dbReference>
<dbReference type="SUPFAM" id="SSF118290">
    <property type="entry name" value="WRKY DNA-binding domain"/>
    <property type="match status" value="1"/>
</dbReference>
<feature type="chain" id="PRO_5036474412" description="WRKY domain-containing protein" evidence="7">
    <location>
        <begin position="31"/>
        <end position="199"/>
    </location>
</feature>
<dbReference type="InterPro" id="IPR003657">
    <property type="entry name" value="WRKY_dom"/>
</dbReference>
<proteinExistence type="predicted"/>
<evidence type="ECO:0000256" key="4">
    <source>
        <dbReference type="ARBA" id="ARBA00023163"/>
    </source>
</evidence>
<evidence type="ECO:0000313" key="10">
    <source>
        <dbReference type="Proteomes" id="UP000298416"/>
    </source>
</evidence>
<reference evidence="9" key="2">
    <citation type="submission" date="2020-08" db="EMBL/GenBank/DDBJ databases">
        <title>Plant Genome Project.</title>
        <authorList>
            <person name="Zhang R.-G."/>
        </authorList>
    </citation>
    <scope>NUCLEOTIDE SEQUENCE</scope>
    <source>
        <strain evidence="9">Huo1</strain>
        <tissue evidence="9">Leaf</tissue>
    </source>
</reference>
<dbReference type="GO" id="GO:0000976">
    <property type="term" value="F:transcription cis-regulatory region binding"/>
    <property type="evidence" value="ECO:0007669"/>
    <property type="project" value="TreeGrafter"/>
</dbReference>
<dbReference type="Pfam" id="PF03106">
    <property type="entry name" value="WRKY"/>
    <property type="match status" value="1"/>
</dbReference>
<sequence>MEAKLDNLLTLRLTLHYLLWLSSSFQESSSRNFQCDRMESERVELLNSLVSEISKGMEQVKQLKDSCFCNSNNGVLDKMLSSHEEALFILTGRNPQQQCHSDSGISSLSDPPATASLKRKSSTGKVSGDSSVPPEDGYSWRRYGRKEILGSKYPREYYRCSLKGSTCCGAKKQIQRSDDGTVFEITYRGLHVCRQSPKS</sequence>
<organism evidence="9">
    <name type="scientific">Salvia splendens</name>
    <name type="common">Scarlet sage</name>
    <dbReference type="NCBI Taxonomy" id="180675"/>
    <lineage>
        <taxon>Eukaryota</taxon>
        <taxon>Viridiplantae</taxon>
        <taxon>Streptophyta</taxon>
        <taxon>Embryophyta</taxon>
        <taxon>Tracheophyta</taxon>
        <taxon>Spermatophyta</taxon>
        <taxon>Magnoliopsida</taxon>
        <taxon>eudicotyledons</taxon>
        <taxon>Gunneridae</taxon>
        <taxon>Pentapetalae</taxon>
        <taxon>asterids</taxon>
        <taxon>lamiids</taxon>
        <taxon>Lamiales</taxon>
        <taxon>Lamiaceae</taxon>
        <taxon>Nepetoideae</taxon>
        <taxon>Mentheae</taxon>
        <taxon>Salviinae</taxon>
        <taxon>Salvia</taxon>
        <taxon>Salvia subgen. Calosphace</taxon>
        <taxon>core Calosphace</taxon>
    </lineage>
</organism>
<dbReference type="EMBL" id="PNBA02000003">
    <property type="protein sequence ID" value="KAG6430957.1"/>
    <property type="molecule type" value="Genomic_DNA"/>
</dbReference>
<name>A0A8X8YHT8_SALSN</name>
<feature type="region of interest" description="Disordered" evidence="6">
    <location>
        <begin position="98"/>
        <end position="137"/>
    </location>
</feature>
<comment type="subcellular location">
    <subcellularLocation>
        <location evidence="1">Nucleus</location>
    </subcellularLocation>
</comment>
<dbReference type="InterPro" id="IPR036576">
    <property type="entry name" value="WRKY_dom_sf"/>
</dbReference>
<dbReference type="PANTHER" id="PTHR32096:SF146">
    <property type="entry name" value="WRKY TRANSCRIPTION FACTOR 19-RELATED"/>
    <property type="match status" value="1"/>
</dbReference>
<reference evidence="9" key="1">
    <citation type="submission" date="2018-01" db="EMBL/GenBank/DDBJ databases">
        <authorList>
            <person name="Mao J.F."/>
        </authorList>
    </citation>
    <scope>NUCLEOTIDE SEQUENCE</scope>
    <source>
        <strain evidence="9">Huo1</strain>
        <tissue evidence="9">Leaf</tissue>
    </source>
</reference>
<evidence type="ECO:0000256" key="2">
    <source>
        <dbReference type="ARBA" id="ARBA00023015"/>
    </source>
</evidence>
<dbReference type="AlphaFoldDB" id="A0A8X8YHT8"/>
<evidence type="ECO:0000313" key="9">
    <source>
        <dbReference type="EMBL" id="KAG6430957.1"/>
    </source>
</evidence>
<dbReference type="PROSITE" id="PS50811">
    <property type="entry name" value="WRKY"/>
    <property type="match status" value="1"/>
</dbReference>
<gene>
    <name evidence="9" type="ORF">SASPL_109031</name>
</gene>
<dbReference type="GO" id="GO:0003700">
    <property type="term" value="F:DNA-binding transcription factor activity"/>
    <property type="evidence" value="ECO:0007669"/>
    <property type="project" value="InterPro"/>
</dbReference>
<keyword evidence="4" id="KW-0804">Transcription</keyword>
<evidence type="ECO:0000256" key="6">
    <source>
        <dbReference type="SAM" id="MobiDB-lite"/>
    </source>
</evidence>
<dbReference type="InterPro" id="IPR044810">
    <property type="entry name" value="WRKY_plant"/>
</dbReference>
<feature type="compositionally biased region" description="Polar residues" evidence="6">
    <location>
        <begin position="98"/>
        <end position="109"/>
    </location>
</feature>
<keyword evidence="3" id="KW-0238">DNA-binding</keyword>
<keyword evidence="2" id="KW-0805">Transcription regulation</keyword>
<evidence type="ECO:0000259" key="8">
    <source>
        <dbReference type="PROSITE" id="PS50811"/>
    </source>
</evidence>
<feature type="signal peptide" evidence="7">
    <location>
        <begin position="1"/>
        <end position="30"/>
    </location>
</feature>
<comment type="caution">
    <text evidence="9">The sequence shown here is derived from an EMBL/GenBank/DDBJ whole genome shotgun (WGS) entry which is preliminary data.</text>
</comment>
<dbReference type="Gene3D" id="2.20.25.80">
    <property type="entry name" value="WRKY domain"/>
    <property type="match status" value="1"/>
</dbReference>
<feature type="domain" description="WRKY" evidence="8">
    <location>
        <begin position="135"/>
        <end position="191"/>
    </location>
</feature>
<evidence type="ECO:0000256" key="3">
    <source>
        <dbReference type="ARBA" id="ARBA00023125"/>
    </source>
</evidence>
<evidence type="ECO:0000256" key="5">
    <source>
        <dbReference type="ARBA" id="ARBA00023242"/>
    </source>
</evidence>
<keyword evidence="5" id="KW-0539">Nucleus</keyword>
<protein>
    <recommendedName>
        <fullName evidence="8">WRKY domain-containing protein</fullName>
    </recommendedName>
</protein>
<accession>A0A8X8YHT8</accession>
<keyword evidence="10" id="KW-1185">Reference proteome</keyword>
<dbReference type="SMART" id="SM00774">
    <property type="entry name" value="WRKY"/>
    <property type="match status" value="1"/>
</dbReference>
<dbReference type="Proteomes" id="UP000298416">
    <property type="component" value="Unassembled WGS sequence"/>
</dbReference>
<evidence type="ECO:0000256" key="1">
    <source>
        <dbReference type="ARBA" id="ARBA00004123"/>
    </source>
</evidence>
<evidence type="ECO:0000256" key="7">
    <source>
        <dbReference type="SAM" id="SignalP"/>
    </source>
</evidence>